<dbReference type="EMBL" id="QGGV01000001">
    <property type="protein sequence ID" value="PWK58442.1"/>
    <property type="molecule type" value="Genomic_DNA"/>
</dbReference>
<comment type="caution">
    <text evidence="1">The sequence shown here is derived from an EMBL/GenBank/DDBJ whole genome shotgun (WGS) entry which is preliminary data.</text>
</comment>
<organism evidence="1 2">
    <name type="scientific">Silicimonas algicola</name>
    <dbReference type="NCBI Taxonomy" id="1826607"/>
    <lineage>
        <taxon>Bacteria</taxon>
        <taxon>Pseudomonadati</taxon>
        <taxon>Pseudomonadota</taxon>
        <taxon>Alphaproteobacteria</taxon>
        <taxon>Rhodobacterales</taxon>
        <taxon>Paracoccaceae</taxon>
    </lineage>
</organism>
<evidence type="ECO:0008006" key="3">
    <source>
        <dbReference type="Google" id="ProtNLM"/>
    </source>
</evidence>
<dbReference type="InterPro" id="IPR009531">
    <property type="entry name" value="DUF1150"/>
</dbReference>
<accession>A0A316GCN1</accession>
<reference evidence="1 2" key="1">
    <citation type="submission" date="2018-05" db="EMBL/GenBank/DDBJ databases">
        <title>Genomic Encyclopedia of Type Strains, Phase IV (KMG-IV): sequencing the most valuable type-strain genomes for metagenomic binning, comparative biology and taxonomic classification.</title>
        <authorList>
            <person name="Goeker M."/>
        </authorList>
    </citation>
    <scope>NUCLEOTIDE SEQUENCE [LARGE SCALE GENOMIC DNA]</scope>
    <source>
        <strain evidence="1 2">DSM 103371</strain>
    </source>
</reference>
<name>A0A316GCN1_9RHOB</name>
<proteinExistence type="predicted"/>
<dbReference type="Pfam" id="PF06620">
    <property type="entry name" value="DUF1150"/>
    <property type="match status" value="1"/>
</dbReference>
<dbReference type="AlphaFoldDB" id="A0A316GCN1"/>
<sequence length="64" mass="7201">MERLVYVRPVDVSDLPKDMQGQAEGRDQVYAVHSANGERLALVRDRSLAFILARQNDLAPVNVH</sequence>
<dbReference type="Proteomes" id="UP000245390">
    <property type="component" value="Unassembled WGS sequence"/>
</dbReference>
<gene>
    <name evidence="1" type="ORF">C8D95_101256</name>
</gene>
<evidence type="ECO:0000313" key="2">
    <source>
        <dbReference type="Proteomes" id="UP000245390"/>
    </source>
</evidence>
<keyword evidence="2" id="KW-1185">Reference proteome</keyword>
<protein>
    <recommendedName>
        <fullName evidence="3">DUF1150 family protein</fullName>
    </recommendedName>
</protein>
<evidence type="ECO:0000313" key="1">
    <source>
        <dbReference type="EMBL" id="PWK58442.1"/>
    </source>
</evidence>